<sequence length="430" mass="47180">MSETALVVSAVSPVPADSGKRMVLNGIVRHLSERLGPDRVHYALLAPRGVQAPDIPAVTHRLDRPGAVTQLATLGGRLLTDRTYTAQESMFGSRELRDQIHALVSWLQPTIEVYDTVRMGQHAPASPRARTRVLYLDDLFSERYDRMLRFADTHEVGFDPLGEFAANVPAPLRALVRRPAVYRPVLRMERDRIRQREIATVRDFDRCLLINQHEVDLLRERTGSTAVERIDGLLPEIPAAERAPVDPPEFVFLGRLNLPHNDDAVCAFLREVMPELQRRIPGAVLRVIGGGATADLTALAEPFGDRVRIEGFVPDLAPVFARATATLAPLRFGSGIKIKMLETFARGVPVLATGPAVDGIPLAPDGSDGCLVEDDLGRWGELLVAAVEPERNAQLSKAAGEFYQRVYGRAAVTSRYDRIFGLDGLASAAS</sequence>
<keyword evidence="1" id="KW-0808">Transferase</keyword>
<accession>A0A1G7ZCM2</accession>
<dbReference type="SUPFAM" id="SSF53756">
    <property type="entry name" value="UDP-Glycosyltransferase/glycogen phosphorylase"/>
    <property type="match status" value="1"/>
</dbReference>
<dbReference type="RefSeq" id="WP_093088994.1">
    <property type="nucleotide sequence ID" value="NZ_FNBE01000018.1"/>
</dbReference>
<protein>
    <submittedName>
        <fullName evidence="1">Glycosyltransferase involved in cell wall bisynthesis</fullName>
    </submittedName>
</protein>
<dbReference type="PANTHER" id="PTHR12526">
    <property type="entry name" value="GLYCOSYLTRANSFERASE"/>
    <property type="match status" value="1"/>
</dbReference>
<dbReference type="STRING" id="366584.SAMN05216377_11898"/>
<gene>
    <name evidence="1" type="ORF">SAMN05216377_11898</name>
</gene>
<dbReference type="GO" id="GO:0016757">
    <property type="term" value="F:glycosyltransferase activity"/>
    <property type="evidence" value="ECO:0007669"/>
    <property type="project" value="TreeGrafter"/>
</dbReference>
<dbReference type="OrthoDB" id="9807209at2"/>
<name>A0A1G7ZCM2_PSEOR</name>
<proteinExistence type="predicted"/>
<dbReference type="EMBL" id="FNBE01000018">
    <property type="protein sequence ID" value="SDH06434.1"/>
    <property type="molecule type" value="Genomic_DNA"/>
</dbReference>
<evidence type="ECO:0000313" key="1">
    <source>
        <dbReference type="EMBL" id="SDH06434.1"/>
    </source>
</evidence>
<evidence type="ECO:0000313" key="2">
    <source>
        <dbReference type="Proteomes" id="UP000198967"/>
    </source>
</evidence>
<keyword evidence="2" id="KW-1185">Reference proteome</keyword>
<dbReference type="Gene3D" id="3.40.50.2000">
    <property type="entry name" value="Glycogen Phosphorylase B"/>
    <property type="match status" value="1"/>
</dbReference>
<dbReference type="Pfam" id="PF13692">
    <property type="entry name" value="Glyco_trans_1_4"/>
    <property type="match status" value="1"/>
</dbReference>
<dbReference type="AlphaFoldDB" id="A0A1G7ZCM2"/>
<dbReference type="Proteomes" id="UP000198967">
    <property type="component" value="Unassembled WGS sequence"/>
</dbReference>
<organism evidence="1 2">
    <name type="scientific">Pseudonocardia oroxyli</name>
    <dbReference type="NCBI Taxonomy" id="366584"/>
    <lineage>
        <taxon>Bacteria</taxon>
        <taxon>Bacillati</taxon>
        <taxon>Actinomycetota</taxon>
        <taxon>Actinomycetes</taxon>
        <taxon>Pseudonocardiales</taxon>
        <taxon>Pseudonocardiaceae</taxon>
        <taxon>Pseudonocardia</taxon>
    </lineage>
</organism>
<dbReference type="PANTHER" id="PTHR12526:SF600">
    <property type="entry name" value="GLYCOSYL TRANSFERASE GROUP 1"/>
    <property type="match status" value="1"/>
</dbReference>
<reference evidence="1 2" key="1">
    <citation type="submission" date="2016-10" db="EMBL/GenBank/DDBJ databases">
        <authorList>
            <person name="de Groot N.N."/>
        </authorList>
    </citation>
    <scope>NUCLEOTIDE SEQUENCE [LARGE SCALE GENOMIC DNA]</scope>
    <source>
        <strain evidence="1 2">CGMCC 4.3143</strain>
    </source>
</reference>